<evidence type="ECO:0000313" key="1">
    <source>
        <dbReference type="EMBL" id="SSW99866.1"/>
    </source>
</evidence>
<evidence type="ECO:0000313" key="2">
    <source>
        <dbReference type="EMBL" id="SSX20246.1"/>
    </source>
</evidence>
<proteinExistence type="predicted"/>
<accession>A0A336K4H5</accession>
<sequence length="16" mass="1746">MFGGSNWGRGHVLGRD</sequence>
<reference evidence="1" key="1">
    <citation type="submission" date="2018-04" db="EMBL/GenBank/DDBJ databases">
        <authorList>
            <person name="Go L.Y."/>
            <person name="Mitchell J.A."/>
        </authorList>
    </citation>
    <scope>NUCLEOTIDE SEQUENCE</scope>
    <source>
        <tissue evidence="1">Whole organism</tissue>
    </source>
</reference>
<reference evidence="2" key="2">
    <citation type="submission" date="2018-07" db="EMBL/GenBank/DDBJ databases">
        <authorList>
            <person name="Quirk P.G."/>
            <person name="Krulwich T.A."/>
        </authorList>
    </citation>
    <scope>NUCLEOTIDE SEQUENCE</scope>
</reference>
<dbReference type="VEuPathDB" id="VectorBase:CSON000895"/>
<gene>
    <name evidence="1" type="primary">CSON000895</name>
</gene>
<organism evidence="1">
    <name type="scientific">Culicoides sonorensis</name>
    <name type="common">Biting midge</name>
    <dbReference type="NCBI Taxonomy" id="179676"/>
    <lineage>
        <taxon>Eukaryota</taxon>
        <taxon>Metazoa</taxon>
        <taxon>Ecdysozoa</taxon>
        <taxon>Arthropoda</taxon>
        <taxon>Hexapoda</taxon>
        <taxon>Insecta</taxon>
        <taxon>Pterygota</taxon>
        <taxon>Neoptera</taxon>
        <taxon>Endopterygota</taxon>
        <taxon>Diptera</taxon>
        <taxon>Nematocera</taxon>
        <taxon>Chironomoidea</taxon>
        <taxon>Ceratopogonidae</taxon>
        <taxon>Ceratopogoninae</taxon>
        <taxon>Culicoides</taxon>
        <taxon>Monoculicoides</taxon>
    </lineage>
</organism>
<dbReference type="AlphaFoldDB" id="A0A336K4H5"/>
<dbReference type="EMBL" id="UFQS01000114">
    <property type="protein sequence ID" value="SSW99866.1"/>
    <property type="molecule type" value="Genomic_DNA"/>
</dbReference>
<dbReference type="EMBL" id="UFQT01000114">
    <property type="protein sequence ID" value="SSX20246.1"/>
    <property type="molecule type" value="Genomic_DNA"/>
</dbReference>
<name>A0A336K4H5_CULSO</name>
<protein>
    <submittedName>
        <fullName evidence="1">CSON000895 protein</fullName>
    </submittedName>
</protein>